<dbReference type="InterPro" id="IPR002654">
    <property type="entry name" value="Glyco_trans_25"/>
</dbReference>
<comment type="caution">
    <text evidence="1">The sequence shown here is derived from an EMBL/GenBank/DDBJ whole genome shotgun (WGS) entry which is preliminary data.</text>
</comment>
<name>A0A365U8M3_9RHOB</name>
<keyword evidence="2" id="KW-1185">Reference proteome</keyword>
<dbReference type="Proteomes" id="UP000253370">
    <property type="component" value="Unassembled WGS sequence"/>
</dbReference>
<dbReference type="CDD" id="cd06532">
    <property type="entry name" value="Glyco_transf_25"/>
    <property type="match status" value="1"/>
</dbReference>
<proteinExistence type="predicted"/>
<reference evidence="1 2" key="1">
    <citation type="submission" date="2018-07" db="EMBL/GenBank/DDBJ databases">
        <title>Rhodosalinus sp. strain E84T genomic sequence and assembly.</title>
        <authorList>
            <person name="Liu Z.-W."/>
            <person name="Lu D.-C."/>
        </authorList>
    </citation>
    <scope>NUCLEOTIDE SEQUENCE [LARGE SCALE GENOMIC DNA]</scope>
    <source>
        <strain evidence="1 2">E84</strain>
    </source>
</reference>
<sequence length="157" mass="17522">MEKGGAAMTEDRMPGGEALLGVFDHVYVVNLPERTDRLADSERNFRRIGLSHDHPRVTVYPAHRPSERGEFPTIGTRGCFLSHMGVLERALSEGHAHFLLMEDDADFASGFGTLMPQLARALGGRDWGMLYGWNPARYGLPRTEARRIGWNCPLSGR</sequence>
<evidence type="ECO:0000313" key="1">
    <source>
        <dbReference type="EMBL" id="RBI84355.1"/>
    </source>
</evidence>
<organism evidence="1 2">
    <name type="scientific">Rhodosalinus halophilus</name>
    <dbReference type="NCBI Taxonomy" id="2259333"/>
    <lineage>
        <taxon>Bacteria</taxon>
        <taxon>Pseudomonadati</taxon>
        <taxon>Pseudomonadota</taxon>
        <taxon>Alphaproteobacteria</taxon>
        <taxon>Rhodobacterales</taxon>
        <taxon>Paracoccaceae</taxon>
        <taxon>Rhodosalinus</taxon>
    </lineage>
</organism>
<accession>A0A365U8M3</accession>
<dbReference type="EMBL" id="QNTQ01000011">
    <property type="protein sequence ID" value="RBI84355.1"/>
    <property type="molecule type" value="Genomic_DNA"/>
</dbReference>
<evidence type="ECO:0000313" key="2">
    <source>
        <dbReference type="Proteomes" id="UP000253370"/>
    </source>
</evidence>
<dbReference type="AlphaFoldDB" id="A0A365U8M3"/>
<protein>
    <recommendedName>
        <fullName evidence="3">Glycosyltransferase family 25 (LPS biosynthesis protein)</fullName>
    </recommendedName>
</protein>
<gene>
    <name evidence="1" type="ORF">DRV85_13035</name>
</gene>
<evidence type="ECO:0008006" key="3">
    <source>
        <dbReference type="Google" id="ProtNLM"/>
    </source>
</evidence>